<protein>
    <recommendedName>
        <fullName evidence="2">CRAL-TRIO domain-containing protein</fullName>
    </recommendedName>
</protein>
<dbReference type="EMBL" id="KN840504">
    <property type="protein sequence ID" value="KIP07062.1"/>
    <property type="molecule type" value="Genomic_DNA"/>
</dbReference>
<name>A0A0C3S7Z2_PHLG1</name>
<dbReference type="HOGENOM" id="CLU_045138_0_0_1"/>
<dbReference type="CDD" id="cd00170">
    <property type="entry name" value="SEC14"/>
    <property type="match status" value="1"/>
</dbReference>
<evidence type="ECO:0000313" key="3">
    <source>
        <dbReference type="EMBL" id="KIP07062.1"/>
    </source>
</evidence>
<dbReference type="STRING" id="745531.A0A0C3S7Z2"/>
<dbReference type="InterPro" id="IPR036865">
    <property type="entry name" value="CRAL-TRIO_dom_sf"/>
</dbReference>
<dbReference type="AlphaFoldDB" id="A0A0C3S7Z2"/>
<dbReference type="PANTHER" id="PTHR45932:SF27">
    <property type="entry name" value="PATELLIN-2"/>
    <property type="match status" value="1"/>
</dbReference>
<proteinExistence type="predicted"/>
<feature type="region of interest" description="Disordered" evidence="1">
    <location>
        <begin position="1"/>
        <end position="30"/>
    </location>
</feature>
<accession>A0A0C3S7Z2</accession>
<evidence type="ECO:0000256" key="1">
    <source>
        <dbReference type="SAM" id="MobiDB-lite"/>
    </source>
</evidence>
<dbReference type="SUPFAM" id="SSF52087">
    <property type="entry name" value="CRAL/TRIO domain"/>
    <property type="match status" value="1"/>
</dbReference>
<dbReference type="InterPro" id="IPR001251">
    <property type="entry name" value="CRAL-TRIO_dom"/>
</dbReference>
<dbReference type="PROSITE" id="PS50191">
    <property type="entry name" value="CRAL_TRIO"/>
    <property type="match status" value="1"/>
</dbReference>
<dbReference type="Pfam" id="PF00650">
    <property type="entry name" value="CRAL_TRIO"/>
    <property type="match status" value="1"/>
</dbReference>
<dbReference type="GO" id="GO:0008289">
    <property type="term" value="F:lipid binding"/>
    <property type="evidence" value="ECO:0007669"/>
    <property type="project" value="InterPro"/>
</dbReference>
<reference evidence="3 4" key="1">
    <citation type="journal article" date="2014" name="PLoS Genet.">
        <title>Analysis of the Phlebiopsis gigantea genome, transcriptome and secretome provides insight into its pioneer colonization strategies of wood.</title>
        <authorList>
            <person name="Hori C."/>
            <person name="Ishida T."/>
            <person name="Igarashi K."/>
            <person name="Samejima M."/>
            <person name="Suzuki H."/>
            <person name="Master E."/>
            <person name="Ferreira P."/>
            <person name="Ruiz-Duenas F.J."/>
            <person name="Held B."/>
            <person name="Canessa P."/>
            <person name="Larrondo L.F."/>
            <person name="Schmoll M."/>
            <person name="Druzhinina I.S."/>
            <person name="Kubicek C.P."/>
            <person name="Gaskell J.A."/>
            <person name="Kersten P."/>
            <person name="St John F."/>
            <person name="Glasner J."/>
            <person name="Sabat G."/>
            <person name="Splinter BonDurant S."/>
            <person name="Syed K."/>
            <person name="Yadav J."/>
            <person name="Mgbeahuruike A.C."/>
            <person name="Kovalchuk A."/>
            <person name="Asiegbu F.O."/>
            <person name="Lackner G."/>
            <person name="Hoffmeister D."/>
            <person name="Rencoret J."/>
            <person name="Gutierrez A."/>
            <person name="Sun H."/>
            <person name="Lindquist E."/>
            <person name="Barry K."/>
            <person name="Riley R."/>
            <person name="Grigoriev I.V."/>
            <person name="Henrissat B."/>
            <person name="Kues U."/>
            <person name="Berka R.M."/>
            <person name="Martinez A.T."/>
            <person name="Covert S.F."/>
            <person name="Blanchette R.A."/>
            <person name="Cullen D."/>
        </authorList>
    </citation>
    <scope>NUCLEOTIDE SEQUENCE [LARGE SCALE GENOMIC DNA]</scope>
    <source>
        <strain evidence="3 4">11061_1 CR5-6</strain>
    </source>
</reference>
<gene>
    <name evidence="3" type="ORF">PHLGIDRAFT_13444</name>
</gene>
<dbReference type="Gene3D" id="3.40.525.10">
    <property type="entry name" value="CRAL-TRIO lipid binding domain"/>
    <property type="match status" value="1"/>
</dbReference>
<sequence length="324" mass="36424">MKIQPKADITGTTPPISPSSSSRDEKNTKVQVAVDEPQNALTCKFTEEEWDALRQLRLRLDKVYTNAYGPDAPEPKVFSLWGIPVDVANSASDPRASVVLMKFLRAAKYGFVTAINFALALNVDVAQVLLTNALKWRKMFKIISTDKVMTSAYKNSSFTHFGHDKEGIPVIYLKVSKINWERFRIDRIGALVSAVISVEQQLRTADFQTSSQIVLVSDFSGMKLSRLPPSYYADEMKFMKYFYPDFCAYTISINTPCACVINGRLWLEKLFRPRLRARLTKITAVGTNKNKIVRALLAQIDAEQLPNQFGGKAVGFTWPPHKAS</sequence>
<feature type="domain" description="CRAL-TRIO" evidence="2">
    <location>
        <begin position="146"/>
        <end position="317"/>
    </location>
</feature>
<evidence type="ECO:0000313" key="4">
    <source>
        <dbReference type="Proteomes" id="UP000053257"/>
    </source>
</evidence>
<feature type="compositionally biased region" description="Low complexity" evidence="1">
    <location>
        <begin position="9"/>
        <end position="21"/>
    </location>
</feature>
<dbReference type="InterPro" id="IPR044834">
    <property type="entry name" value="PATL"/>
</dbReference>
<dbReference type="PANTHER" id="PTHR45932">
    <property type="entry name" value="PATELLIN-1"/>
    <property type="match status" value="1"/>
</dbReference>
<organism evidence="3 4">
    <name type="scientific">Phlebiopsis gigantea (strain 11061_1 CR5-6)</name>
    <name type="common">White-rot fungus</name>
    <name type="synonym">Peniophora gigantea</name>
    <dbReference type="NCBI Taxonomy" id="745531"/>
    <lineage>
        <taxon>Eukaryota</taxon>
        <taxon>Fungi</taxon>
        <taxon>Dikarya</taxon>
        <taxon>Basidiomycota</taxon>
        <taxon>Agaricomycotina</taxon>
        <taxon>Agaricomycetes</taxon>
        <taxon>Polyporales</taxon>
        <taxon>Phanerochaetaceae</taxon>
        <taxon>Phlebiopsis</taxon>
    </lineage>
</organism>
<evidence type="ECO:0000259" key="2">
    <source>
        <dbReference type="PROSITE" id="PS50191"/>
    </source>
</evidence>
<dbReference type="Proteomes" id="UP000053257">
    <property type="component" value="Unassembled WGS sequence"/>
</dbReference>
<keyword evidence="4" id="KW-1185">Reference proteome</keyword>
<dbReference type="OrthoDB" id="75724at2759"/>